<dbReference type="CDD" id="cd07199">
    <property type="entry name" value="Pat17_PNPLA8_PNPLA9_like"/>
    <property type="match status" value="1"/>
</dbReference>
<sequence>MIDSVSWKQYDKCKSFDLCRKCGKLTENPLEYDTGSKHKSFHPNDDPVSSKNMSLVMVGNTDKELDNNIDTINEGYFRMIMKREEIQNDWQMSIIMDALHREKKSSPPSFLSLLSSDERSKLNSMMIEYNVPKDENTVRVLSLDGGGVRDYMSIKVLEQLIKDNYLPNINPKYKEYKEEFKNGQHKFTKQFDYFAGKSTGGLIAFCLATEYPLLEIKEIYAKSSDYFKKIGHLGCSIHDTIDNIIKERFKNTLNEEVTLTAENATLHDLHKLLNPNEGTTTTITAIHNTNKKVLIINAYNITTSCITAFNTSCKEHWGYLVGDVLKVTMAAPTYFRPWHMCQWEKKGDDQVFIDGGVFANDPELTATWSIRMHLARLVNYRILSIGTGCYSPQLDSNSWGGYWTWIANLFKPGLLVNTLMDATGSLTETVVNDLAKFNYKLKISMELDDPKFPAMFDDEWEKFVNSSAKKLTNISEDGSRGLSIDKL</sequence>
<accession>A0A816F796</accession>
<dbReference type="OrthoDB" id="10021675at2759"/>
<keyword evidence="6" id="KW-1185">Reference proteome</keyword>
<comment type="caution">
    <text evidence="5">The sequence shown here is derived from an EMBL/GenBank/DDBJ whole genome shotgun (WGS) entry which is preliminary data.</text>
</comment>
<evidence type="ECO:0000259" key="3">
    <source>
        <dbReference type="PROSITE" id="PS51635"/>
    </source>
</evidence>
<dbReference type="PANTHER" id="PTHR24138">
    <property type="entry name" value="INTRACELLLAR PHOSPHOLIPASE A FAMILY"/>
    <property type="match status" value="1"/>
</dbReference>
<feature type="domain" description="PNPLA" evidence="3">
    <location>
        <begin position="141"/>
        <end position="367"/>
    </location>
</feature>
<dbReference type="InterPro" id="IPR016035">
    <property type="entry name" value="Acyl_Trfase/lysoPLipase"/>
</dbReference>
<dbReference type="EMBL" id="CAJNOJ010000738">
    <property type="protein sequence ID" value="CAF1516913.1"/>
    <property type="molecule type" value="Genomic_DNA"/>
</dbReference>
<dbReference type="PROSITE" id="PS51635">
    <property type="entry name" value="PNPLA"/>
    <property type="match status" value="1"/>
</dbReference>
<dbReference type="AlphaFoldDB" id="A0A816F796"/>
<evidence type="ECO:0000313" key="5">
    <source>
        <dbReference type="EMBL" id="CAF1658702.1"/>
    </source>
</evidence>
<feature type="active site" description="Nucleophile" evidence="2">
    <location>
        <position position="198"/>
    </location>
</feature>
<comment type="caution">
    <text evidence="2">Lacks conserved residue(s) required for the propagation of feature annotation.</text>
</comment>
<dbReference type="InterPro" id="IPR002641">
    <property type="entry name" value="PNPLA_dom"/>
</dbReference>
<feature type="short sequence motif" description="GXSXG" evidence="2">
    <location>
        <begin position="196"/>
        <end position="200"/>
    </location>
</feature>
<evidence type="ECO:0000313" key="6">
    <source>
        <dbReference type="Proteomes" id="UP000663828"/>
    </source>
</evidence>
<feature type="active site" description="Proton acceptor" evidence="2">
    <location>
        <position position="354"/>
    </location>
</feature>
<proteinExistence type="predicted"/>
<feature type="short sequence motif" description="DGA/G" evidence="2">
    <location>
        <begin position="354"/>
        <end position="356"/>
    </location>
</feature>
<protein>
    <recommendedName>
        <fullName evidence="3">PNPLA domain-containing protein</fullName>
    </recommendedName>
</protein>
<dbReference type="Proteomes" id="UP000663852">
    <property type="component" value="Unassembled WGS sequence"/>
</dbReference>
<evidence type="ECO:0000256" key="1">
    <source>
        <dbReference type="ARBA" id="ARBA00023098"/>
    </source>
</evidence>
<keyword evidence="2" id="KW-0378">Hydrolase</keyword>
<name>A0A816F796_ADIRI</name>
<dbReference type="GO" id="GO:0016787">
    <property type="term" value="F:hydrolase activity"/>
    <property type="evidence" value="ECO:0007669"/>
    <property type="project" value="UniProtKB-UniRule"/>
</dbReference>
<evidence type="ECO:0000313" key="4">
    <source>
        <dbReference type="EMBL" id="CAF1516913.1"/>
    </source>
</evidence>
<dbReference type="Gene3D" id="3.40.1090.10">
    <property type="entry name" value="Cytosolic phospholipase A2 catalytic domain"/>
    <property type="match status" value="1"/>
</dbReference>
<evidence type="ECO:0000256" key="2">
    <source>
        <dbReference type="PROSITE-ProRule" id="PRU01161"/>
    </source>
</evidence>
<dbReference type="Pfam" id="PF01734">
    <property type="entry name" value="Patatin"/>
    <property type="match status" value="1"/>
</dbReference>
<reference evidence="5" key="1">
    <citation type="submission" date="2021-02" db="EMBL/GenBank/DDBJ databases">
        <authorList>
            <person name="Nowell W R."/>
        </authorList>
    </citation>
    <scope>NUCLEOTIDE SEQUENCE</scope>
</reference>
<dbReference type="EMBL" id="CAJNOR010011050">
    <property type="protein sequence ID" value="CAF1658702.1"/>
    <property type="molecule type" value="Genomic_DNA"/>
</dbReference>
<keyword evidence="1 2" id="KW-0443">Lipid metabolism</keyword>
<dbReference type="InterPro" id="IPR047156">
    <property type="entry name" value="Teg/CotR/CapV-like"/>
</dbReference>
<dbReference type="SUPFAM" id="SSF52151">
    <property type="entry name" value="FabD/lysophospholipase-like"/>
    <property type="match status" value="1"/>
</dbReference>
<organism evidence="5 6">
    <name type="scientific">Adineta ricciae</name>
    <name type="common">Rotifer</name>
    <dbReference type="NCBI Taxonomy" id="249248"/>
    <lineage>
        <taxon>Eukaryota</taxon>
        <taxon>Metazoa</taxon>
        <taxon>Spiralia</taxon>
        <taxon>Gnathifera</taxon>
        <taxon>Rotifera</taxon>
        <taxon>Eurotatoria</taxon>
        <taxon>Bdelloidea</taxon>
        <taxon>Adinetida</taxon>
        <taxon>Adinetidae</taxon>
        <taxon>Adineta</taxon>
    </lineage>
</organism>
<dbReference type="Proteomes" id="UP000663828">
    <property type="component" value="Unassembled WGS sequence"/>
</dbReference>
<gene>
    <name evidence="4" type="ORF">EDS130_LOCUS43617</name>
    <name evidence="5" type="ORF">XAT740_LOCUS56423</name>
</gene>
<dbReference type="PANTHER" id="PTHR24138:SF12">
    <property type="entry name" value="PATATIN FAMILY PROTEIN"/>
    <property type="match status" value="1"/>
</dbReference>
<dbReference type="GO" id="GO:0016042">
    <property type="term" value="P:lipid catabolic process"/>
    <property type="evidence" value="ECO:0007669"/>
    <property type="project" value="UniProtKB-UniRule"/>
</dbReference>
<keyword evidence="2" id="KW-0442">Lipid degradation</keyword>